<dbReference type="PANTHER" id="PTHR13091:SF0">
    <property type="entry name" value="NONSENSE-MEDIATED MRNA DECAY FACTOR SMG8"/>
    <property type="match status" value="1"/>
</dbReference>
<reference evidence="5" key="1">
    <citation type="submission" date="2022-08" db="UniProtKB">
        <authorList>
            <consortium name="EnsemblMetazoa"/>
        </authorList>
    </citation>
    <scope>IDENTIFICATION</scope>
    <source>
        <strain evidence="5">Israel</strain>
    </source>
</reference>
<comment type="function">
    <text evidence="4">Involved in nonsense-mediated decay (NMD) of mRNAs containing premature stop codons.</text>
</comment>
<keyword evidence="6" id="KW-1185">Reference proteome</keyword>
<dbReference type="AlphaFoldDB" id="A0A1B0DIS1"/>
<dbReference type="Pfam" id="PF10220">
    <property type="entry name" value="Smg8_Smg9"/>
    <property type="match status" value="2"/>
</dbReference>
<sequence>MIIKSFLSILTQGHREDPYTTKQANYDFYQLLSVNCSGCLKAEKLIFPVFEPSGLDFRAAEVVHETLGELYSEDESNAATQLTHNSHTDLSLKSLDKMSQEKKKSPEDMQEIVVKVVSWDCCHNSQVGPLSASVQVPSTATSLVSLSTLNRDFYSGANFLIPWDVHVRLEHSASWAASYEKNRPRKRTKHQSADAGVVFQLKIFVGCEYECPRGHRFIMSAPDKILRGGAGSLVKDSGSKVVYNDMPLYFPCPCRVGKSLTAQLMRVHVVTPKAPVNVNLEPRVRIGAKGSGVTFTAGLPEPAKLSQSAYWILRLPYIYQGDDGPICPPLEVSPTSATVHGCLLAGMYGVTETEATDGDSSIVI</sequence>
<evidence type="ECO:0000256" key="1">
    <source>
        <dbReference type="ARBA" id="ARBA00006443"/>
    </source>
</evidence>
<evidence type="ECO:0000256" key="2">
    <source>
        <dbReference type="ARBA" id="ARBA00023161"/>
    </source>
</evidence>
<dbReference type="PANTHER" id="PTHR13091">
    <property type="entry name" value="AMPLIFIED IN BREAST CANCER 2-RELATED"/>
    <property type="match status" value="1"/>
</dbReference>
<accession>A0A1B0DIS1</accession>
<dbReference type="Proteomes" id="UP000092462">
    <property type="component" value="Unassembled WGS sequence"/>
</dbReference>
<evidence type="ECO:0000313" key="6">
    <source>
        <dbReference type="Proteomes" id="UP000092462"/>
    </source>
</evidence>
<protein>
    <recommendedName>
        <fullName evidence="3 4">Nonsense-mediated mRNA decay factor SMG8</fullName>
    </recommendedName>
</protein>
<comment type="similarity">
    <text evidence="1 4">Belongs to the SMG8 family.</text>
</comment>
<name>A0A1B0DIS1_PHLPP</name>
<dbReference type="InterPro" id="IPR019354">
    <property type="entry name" value="SMG8-like"/>
</dbReference>
<keyword evidence="2 4" id="KW-0866">Nonsense-mediated mRNA decay</keyword>
<dbReference type="EnsemblMetazoa" id="PPAI008058-RA">
    <property type="protein sequence ID" value="PPAI008058-PA"/>
    <property type="gene ID" value="PPAI008058"/>
</dbReference>
<dbReference type="GO" id="GO:0000184">
    <property type="term" value="P:nuclear-transcribed mRNA catabolic process, nonsense-mediated decay"/>
    <property type="evidence" value="ECO:0007669"/>
    <property type="project" value="UniProtKB-UniRule"/>
</dbReference>
<proteinExistence type="inferred from homology"/>
<organism evidence="5 6">
    <name type="scientific">Phlebotomus papatasi</name>
    <name type="common">Sandfly</name>
    <dbReference type="NCBI Taxonomy" id="29031"/>
    <lineage>
        <taxon>Eukaryota</taxon>
        <taxon>Metazoa</taxon>
        <taxon>Ecdysozoa</taxon>
        <taxon>Arthropoda</taxon>
        <taxon>Hexapoda</taxon>
        <taxon>Insecta</taxon>
        <taxon>Pterygota</taxon>
        <taxon>Neoptera</taxon>
        <taxon>Endopterygota</taxon>
        <taxon>Diptera</taxon>
        <taxon>Nematocera</taxon>
        <taxon>Psychodoidea</taxon>
        <taxon>Psychodidae</taxon>
        <taxon>Phlebotomus</taxon>
        <taxon>Phlebotomus</taxon>
    </lineage>
</organism>
<dbReference type="EMBL" id="AJVK01063035">
    <property type="status" value="NOT_ANNOTATED_CDS"/>
    <property type="molecule type" value="Genomic_DNA"/>
</dbReference>
<evidence type="ECO:0000313" key="5">
    <source>
        <dbReference type="EnsemblMetazoa" id="PPAI008058-PA"/>
    </source>
</evidence>
<evidence type="ECO:0000256" key="4">
    <source>
        <dbReference type="RuleBase" id="RU367133"/>
    </source>
</evidence>
<evidence type="ECO:0000256" key="3">
    <source>
        <dbReference type="ARBA" id="ARBA00029509"/>
    </source>
</evidence>
<dbReference type="VEuPathDB" id="VectorBase:PPAI008058"/>